<gene>
    <name evidence="11" type="ORF">ALAG00032_LOCUS14756</name>
</gene>
<evidence type="ECO:0000256" key="5">
    <source>
        <dbReference type="ARBA" id="ARBA00023098"/>
    </source>
</evidence>
<keyword evidence="7" id="KW-1208">Phospholipid metabolism</keyword>
<comment type="domain">
    <text evidence="7">The HXXXXD motif is essential for acyltransferase activity and may constitute the binding site for the phosphate moiety of the glycerol-3-phosphate.</text>
</comment>
<keyword evidence="8" id="KW-1133">Transmembrane helix</keyword>
<dbReference type="CDD" id="cd07989">
    <property type="entry name" value="LPLAT_AGPAT-like"/>
    <property type="match status" value="1"/>
</dbReference>
<keyword evidence="8" id="KW-0472">Membrane</keyword>
<dbReference type="GO" id="GO:0006654">
    <property type="term" value="P:phosphatidic acid biosynthetic process"/>
    <property type="evidence" value="ECO:0007669"/>
    <property type="project" value="TreeGrafter"/>
</dbReference>
<evidence type="ECO:0000256" key="1">
    <source>
        <dbReference type="ARBA" id="ARBA00005189"/>
    </source>
</evidence>
<comment type="catalytic activity">
    <reaction evidence="7">
        <text>a 1-acyl-sn-glycero-3-phosphate + an acyl-CoA = a 1,2-diacyl-sn-glycero-3-phosphate + CoA</text>
        <dbReference type="Rhea" id="RHEA:19709"/>
        <dbReference type="ChEBI" id="CHEBI:57287"/>
        <dbReference type="ChEBI" id="CHEBI:57970"/>
        <dbReference type="ChEBI" id="CHEBI:58342"/>
        <dbReference type="ChEBI" id="CHEBI:58608"/>
        <dbReference type="EC" id="2.3.1.51"/>
    </reaction>
</comment>
<feature type="chain" id="PRO_5030910988" description="1-acyl-sn-glycerol-3-phosphate acyltransferase" evidence="9">
    <location>
        <begin position="22"/>
        <end position="325"/>
    </location>
</feature>
<feature type="signal peptide" evidence="9">
    <location>
        <begin position="1"/>
        <end position="21"/>
    </location>
</feature>
<evidence type="ECO:0000256" key="6">
    <source>
        <dbReference type="ARBA" id="ARBA00023315"/>
    </source>
</evidence>
<sequence>MKLSCMRILVLVVCLPLVVESLVIPGHSLIRRRSCDRREQFIQKKVEAAAVAYEDESLGPSVGPLSIKIGKKDVNLAGLFFGLSMTLWVITLYPLVLACALLSQIFDKKRRRAMDFIVSLWARFSMLTCGYRPKLIGVENLPLLKEAVLYVPNHTSYLDILTLSGFLKRPFKYISKIEILRIPLIGWAMGFAGHVALKRTDRRSQLETFKAAVESLSNGNSIVAFPEGTRALNGKLQKFKRGPFKMATAANVDIIPIAICDLHKWHPPSALLPLARPSGVQIKVLPRISTKDNQDADDILDQAFDAINAALPAHQQHGDLRNSDL</sequence>
<feature type="transmembrane region" description="Helical" evidence="8">
    <location>
        <begin position="79"/>
        <end position="102"/>
    </location>
</feature>
<dbReference type="Pfam" id="PF01553">
    <property type="entry name" value="Acyltransferase"/>
    <property type="match status" value="1"/>
</dbReference>
<keyword evidence="4 7" id="KW-0808">Transferase</keyword>
<evidence type="ECO:0000256" key="9">
    <source>
        <dbReference type="SAM" id="SignalP"/>
    </source>
</evidence>
<proteinExistence type="inferred from homology"/>
<dbReference type="EMBL" id="HBIJ01022568">
    <property type="protein sequence ID" value="CAE0373953.1"/>
    <property type="molecule type" value="Transcribed_RNA"/>
</dbReference>
<reference evidence="11" key="1">
    <citation type="submission" date="2021-01" db="EMBL/GenBank/DDBJ databases">
        <authorList>
            <person name="Corre E."/>
            <person name="Pelletier E."/>
            <person name="Niang G."/>
            <person name="Scheremetjew M."/>
            <person name="Finn R."/>
            <person name="Kale V."/>
            <person name="Holt S."/>
            <person name="Cochrane G."/>
            <person name="Meng A."/>
            <person name="Brown T."/>
            <person name="Cohen L."/>
        </authorList>
    </citation>
    <scope>NUCLEOTIDE SEQUENCE</scope>
    <source>
        <strain evidence="11">CCMP1510</strain>
    </source>
</reference>
<evidence type="ECO:0000256" key="2">
    <source>
        <dbReference type="ARBA" id="ARBA00008655"/>
    </source>
</evidence>
<evidence type="ECO:0000256" key="7">
    <source>
        <dbReference type="RuleBase" id="RU361267"/>
    </source>
</evidence>
<keyword evidence="8" id="KW-0812">Transmembrane</keyword>
<dbReference type="AlphaFoldDB" id="A0A7S3K3P6"/>
<evidence type="ECO:0000256" key="3">
    <source>
        <dbReference type="ARBA" id="ARBA00022516"/>
    </source>
</evidence>
<dbReference type="PANTHER" id="PTHR10434:SF64">
    <property type="entry name" value="1-ACYL-SN-GLYCEROL-3-PHOSPHATE ACYLTRANSFERASE-RELATED"/>
    <property type="match status" value="1"/>
</dbReference>
<dbReference type="InterPro" id="IPR002123">
    <property type="entry name" value="Plipid/glycerol_acylTrfase"/>
</dbReference>
<dbReference type="PANTHER" id="PTHR10434">
    <property type="entry name" value="1-ACYL-SN-GLYCEROL-3-PHOSPHATE ACYLTRANSFERASE"/>
    <property type="match status" value="1"/>
</dbReference>
<dbReference type="GO" id="GO:0003841">
    <property type="term" value="F:1-acylglycerol-3-phosphate O-acyltransferase activity"/>
    <property type="evidence" value="ECO:0007669"/>
    <property type="project" value="UniProtKB-UniRule"/>
</dbReference>
<protein>
    <recommendedName>
        <fullName evidence="7">1-acyl-sn-glycerol-3-phosphate acyltransferase</fullName>
        <ecNumber evidence="7">2.3.1.51</ecNumber>
    </recommendedName>
</protein>
<keyword evidence="6 7" id="KW-0012">Acyltransferase</keyword>
<comment type="pathway">
    <text evidence="1">Lipid metabolism.</text>
</comment>
<accession>A0A7S3K3P6</accession>
<dbReference type="NCBIfam" id="TIGR00530">
    <property type="entry name" value="AGP_acyltrn"/>
    <property type="match status" value="1"/>
</dbReference>
<keyword evidence="3 7" id="KW-0444">Lipid biosynthesis</keyword>
<evidence type="ECO:0000256" key="4">
    <source>
        <dbReference type="ARBA" id="ARBA00022679"/>
    </source>
</evidence>
<evidence type="ECO:0000259" key="10">
    <source>
        <dbReference type="SMART" id="SM00563"/>
    </source>
</evidence>
<dbReference type="GO" id="GO:0016020">
    <property type="term" value="C:membrane"/>
    <property type="evidence" value="ECO:0007669"/>
    <property type="project" value="InterPro"/>
</dbReference>
<keyword evidence="5 7" id="KW-0443">Lipid metabolism</keyword>
<organism evidence="11">
    <name type="scientific">Aureoumbra lagunensis</name>
    <dbReference type="NCBI Taxonomy" id="44058"/>
    <lineage>
        <taxon>Eukaryota</taxon>
        <taxon>Sar</taxon>
        <taxon>Stramenopiles</taxon>
        <taxon>Ochrophyta</taxon>
        <taxon>Pelagophyceae</taxon>
        <taxon>Pelagomonadales</taxon>
        <taxon>Aureoumbra</taxon>
    </lineage>
</organism>
<feature type="domain" description="Phospholipid/glycerol acyltransferase" evidence="10">
    <location>
        <begin position="148"/>
        <end position="262"/>
    </location>
</feature>
<keyword evidence="7" id="KW-0594">Phospholipid biosynthesis</keyword>
<keyword evidence="9" id="KW-0732">Signal</keyword>
<name>A0A7S3K3P6_9STRA</name>
<dbReference type="SMART" id="SM00563">
    <property type="entry name" value="PlsC"/>
    <property type="match status" value="1"/>
</dbReference>
<dbReference type="EC" id="2.3.1.51" evidence="7"/>
<dbReference type="SUPFAM" id="SSF69593">
    <property type="entry name" value="Glycerol-3-phosphate (1)-acyltransferase"/>
    <property type="match status" value="1"/>
</dbReference>
<evidence type="ECO:0000256" key="8">
    <source>
        <dbReference type="SAM" id="Phobius"/>
    </source>
</evidence>
<dbReference type="InterPro" id="IPR004552">
    <property type="entry name" value="AGP_acyltrans"/>
</dbReference>
<evidence type="ECO:0000313" key="11">
    <source>
        <dbReference type="EMBL" id="CAE0373953.1"/>
    </source>
</evidence>
<comment type="similarity">
    <text evidence="2 7">Belongs to the 1-acyl-sn-glycerol-3-phosphate acyltransferase family.</text>
</comment>